<sequence length="322" mass="34279">MVDRWISKVYIFVSLRYSSRPRRDISGERSLVINFQSADMDRRRAHAIAKVREAITDHGGTTLLSTGITADDSRLAKAVVDAGVRLLEPNHPAIALARGLHGVKDMHNAESVRHELDLAEIDRVVAGVRAVAGPEVFVTVGIPGGFTEVQPVALREQHFYDLARAGADGLHTHKSSLADLEDWIAVAHRYGLTVDAYIAHPEDRHPFGIAAATPGEVAKVAKQMEGIGADMIGLMTGMSYGGAAAGEIPVEIRDRLAALVETVSVPTLAEGGINAENFRAFRGTGVDIIVVGTSFDDVARMAVAQTAATYISAGQKAVASVS</sequence>
<dbReference type="Gene3D" id="3.20.20.70">
    <property type="entry name" value="Aldolase class I"/>
    <property type="match status" value="1"/>
</dbReference>
<dbReference type="EMBL" id="FOME01000001">
    <property type="protein sequence ID" value="SFC65787.1"/>
    <property type="molecule type" value="Genomic_DNA"/>
</dbReference>
<reference evidence="3 4" key="2">
    <citation type="submission" date="2016-10" db="EMBL/GenBank/DDBJ databases">
        <authorList>
            <person name="Varghese N."/>
            <person name="Submissions S."/>
        </authorList>
    </citation>
    <scope>NUCLEOTIDE SEQUENCE [LARGE SCALE GENOMIC DNA]</scope>
    <source>
        <strain evidence="4">ATCC 20501</strain>
        <strain evidence="2 3">CGMCC 4.3529</strain>
    </source>
</reference>
<dbReference type="InterPro" id="IPR011060">
    <property type="entry name" value="RibuloseP-bd_barrel"/>
</dbReference>
<accession>A0A1H5V4Y4</accession>
<reference evidence="1" key="1">
    <citation type="submission" date="2016-10" db="EMBL/GenBank/DDBJ databases">
        <authorList>
            <person name="de Groot N.N."/>
        </authorList>
    </citation>
    <scope>NUCLEOTIDE SEQUENCE [LARGE SCALE GENOMIC DNA]</scope>
    <source>
        <strain evidence="1">ATCC 20501</strain>
    </source>
</reference>
<evidence type="ECO:0000313" key="2">
    <source>
        <dbReference type="EMBL" id="SFC65787.1"/>
    </source>
</evidence>
<dbReference type="Proteomes" id="UP000236729">
    <property type="component" value="Unassembled WGS sequence"/>
</dbReference>
<evidence type="ECO:0000313" key="4">
    <source>
        <dbReference type="Proteomes" id="UP000236729"/>
    </source>
</evidence>
<accession>A0A1I1KY81</accession>
<dbReference type="SMR" id="A0A1H5V4Y4"/>
<dbReference type="SUPFAM" id="SSF51366">
    <property type="entry name" value="Ribulose-phoshate binding barrel"/>
    <property type="match status" value="1"/>
</dbReference>
<dbReference type="Proteomes" id="UP000199690">
    <property type="component" value="Unassembled WGS sequence"/>
</dbReference>
<dbReference type="InterPro" id="IPR013785">
    <property type="entry name" value="Aldolase_TIM"/>
</dbReference>
<proteinExistence type="predicted"/>
<gene>
    <name evidence="1" type="ORF">SAMN02982929_00752</name>
    <name evidence="2" type="ORF">SAMN05216506_1011319</name>
</gene>
<keyword evidence="3" id="KW-1185">Reference proteome</keyword>
<dbReference type="EMBL" id="FNVB01000002">
    <property type="protein sequence ID" value="SEF81828.1"/>
    <property type="molecule type" value="Genomic_DNA"/>
</dbReference>
<evidence type="ECO:0000313" key="1">
    <source>
        <dbReference type="EMBL" id="SEF81828.1"/>
    </source>
</evidence>
<evidence type="ECO:0008006" key="5">
    <source>
        <dbReference type="Google" id="ProtNLM"/>
    </source>
</evidence>
<dbReference type="AlphaFoldDB" id="A0A1H5V4Y4"/>
<protein>
    <recommendedName>
        <fullName evidence="5">Thiamine-phosphate pyrophosphorylase</fullName>
    </recommendedName>
</protein>
<organism evidence="1 4">
    <name type="scientific">Saccharopolyspora kobensis</name>
    <dbReference type="NCBI Taxonomy" id="146035"/>
    <lineage>
        <taxon>Bacteria</taxon>
        <taxon>Bacillati</taxon>
        <taxon>Actinomycetota</taxon>
        <taxon>Actinomycetes</taxon>
        <taxon>Pseudonocardiales</taxon>
        <taxon>Pseudonocardiaceae</taxon>
        <taxon>Saccharopolyspora</taxon>
    </lineage>
</organism>
<name>A0A1H5V4Y4_9PSEU</name>
<evidence type="ECO:0000313" key="3">
    <source>
        <dbReference type="Proteomes" id="UP000199690"/>
    </source>
</evidence>